<accession>A0A5P9Q7Q0</accession>
<keyword evidence="3" id="KW-1185">Reference proteome</keyword>
<dbReference type="InterPro" id="IPR014729">
    <property type="entry name" value="Rossmann-like_a/b/a_fold"/>
</dbReference>
<protein>
    <recommendedName>
        <fullName evidence="1">UspA domain-containing protein</fullName>
    </recommendedName>
</protein>
<gene>
    <name evidence="2" type="ORF">KDY119_00586</name>
</gene>
<dbReference type="InterPro" id="IPR006016">
    <property type="entry name" value="UspA"/>
</dbReference>
<organism evidence="2 3">
    <name type="scientific">Luteimicrobium xylanilyticum</name>
    <dbReference type="NCBI Taxonomy" id="1133546"/>
    <lineage>
        <taxon>Bacteria</taxon>
        <taxon>Bacillati</taxon>
        <taxon>Actinomycetota</taxon>
        <taxon>Actinomycetes</taxon>
        <taxon>Micrococcales</taxon>
        <taxon>Luteimicrobium</taxon>
    </lineage>
</organism>
<reference evidence="2 3" key="1">
    <citation type="submission" date="2019-10" db="EMBL/GenBank/DDBJ databases">
        <title>Genome sequence of Luteimicrobium xylanilyticum HY-24.</title>
        <authorList>
            <person name="Kim D.Y."/>
            <person name="Park H.-Y."/>
        </authorList>
    </citation>
    <scope>NUCLEOTIDE SEQUENCE [LARGE SCALE GENOMIC DNA]</scope>
    <source>
        <strain evidence="2 3">HY-24</strain>
    </source>
</reference>
<dbReference type="RefSeq" id="WP_036953639.1">
    <property type="nucleotide sequence ID" value="NZ_BAABIH010000013.1"/>
</dbReference>
<dbReference type="Proteomes" id="UP000326702">
    <property type="component" value="Chromosome"/>
</dbReference>
<evidence type="ECO:0000259" key="1">
    <source>
        <dbReference type="Pfam" id="PF00582"/>
    </source>
</evidence>
<dbReference type="AlphaFoldDB" id="A0A5P9Q7Q0"/>
<evidence type="ECO:0000313" key="2">
    <source>
        <dbReference type="EMBL" id="QFU97092.1"/>
    </source>
</evidence>
<name>A0A5P9Q7Q0_9MICO</name>
<dbReference type="CDD" id="cd00293">
    <property type="entry name" value="USP-like"/>
    <property type="match status" value="1"/>
</dbReference>
<feature type="domain" description="UspA" evidence="1">
    <location>
        <begin position="23"/>
        <end position="167"/>
    </location>
</feature>
<dbReference type="EMBL" id="CP045529">
    <property type="protein sequence ID" value="QFU97092.1"/>
    <property type="molecule type" value="Genomic_DNA"/>
</dbReference>
<dbReference type="SUPFAM" id="SSF52402">
    <property type="entry name" value="Adenine nucleotide alpha hydrolases-like"/>
    <property type="match status" value="1"/>
</dbReference>
<sequence length="180" mass="19715">MSSSSVPQPGVDRMVPFPGHPLVVGVVEDQDPLVVRTAVSLASALGVRVYFAFVDTSRFTVAEHDDGTVDHTALDPDSVDDSWEQVDADLRRHLAEALREEPLDWEFRYLAGRPDRALTHLARAVDASAIVVGTRAPGGGRHMRELLEGSVAAHLAHHQHRAVVTVPLAVVDWKELRAPW</sequence>
<evidence type="ECO:0000313" key="3">
    <source>
        <dbReference type="Proteomes" id="UP000326702"/>
    </source>
</evidence>
<dbReference type="Pfam" id="PF00582">
    <property type="entry name" value="Usp"/>
    <property type="match status" value="1"/>
</dbReference>
<dbReference type="KEGG" id="lxl:KDY119_00586"/>
<proteinExistence type="predicted"/>
<dbReference type="Gene3D" id="3.40.50.620">
    <property type="entry name" value="HUPs"/>
    <property type="match status" value="1"/>
</dbReference>